<dbReference type="Gene3D" id="1.20.120.330">
    <property type="entry name" value="Nucleotidyltransferases domain 2"/>
    <property type="match status" value="1"/>
</dbReference>
<keyword evidence="2" id="KW-0548">Nucleotidyltransferase</keyword>
<dbReference type="InterPro" id="IPR013546">
    <property type="entry name" value="PII_UdlTrfase/GS_AdlTrfase"/>
</dbReference>
<evidence type="ECO:0000256" key="4">
    <source>
        <dbReference type="ARBA" id="ARBA00022840"/>
    </source>
</evidence>
<dbReference type="SUPFAM" id="SSF81593">
    <property type="entry name" value="Nucleotidyltransferase substrate binding subunit/domain"/>
    <property type="match status" value="1"/>
</dbReference>
<evidence type="ECO:0000313" key="9">
    <source>
        <dbReference type="EMBL" id="GER02907.1"/>
    </source>
</evidence>
<dbReference type="Gene3D" id="1.20.120.1510">
    <property type="match status" value="1"/>
</dbReference>
<dbReference type="SUPFAM" id="SSF81301">
    <property type="entry name" value="Nucleotidyltransferase"/>
    <property type="match status" value="1"/>
</dbReference>
<evidence type="ECO:0000259" key="8">
    <source>
        <dbReference type="Pfam" id="PF08335"/>
    </source>
</evidence>
<keyword evidence="6" id="KW-0511">Multifunctional enzyme</keyword>
<organism evidence="9 10">
    <name type="scientific">Iodidimonas nitroreducens</name>
    <dbReference type="NCBI Taxonomy" id="1236968"/>
    <lineage>
        <taxon>Bacteria</taxon>
        <taxon>Pseudomonadati</taxon>
        <taxon>Pseudomonadota</taxon>
        <taxon>Alphaproteobacteria</taxon>
        <taxon>Iodidimonadales</taxon>
        <taxon>Iodidimonadaceae</taxon>
        <taxon>Iodidimonas</taxon>
    </lineage>
</organism>
<dbReference type="Gene3D" id="3.30.460.10">
    <property type="entry name" value="Beta Polymerase, domain 2"/>
    <property type="match status" value="1"/>
</dbReference>
<evidence type="ECO:0000256" key="1">
    <source>
        <dbReference type="ARBA" id="ARBA00022679"/>
    </source>
</evidence>
<proteinExistence type="predicted"/>
<name>A0A5A7N4I0_9PROT</name>
<dbReference type="GO" id="GO:0000820">
    <property type="term" value="P:regulation of glutamine family amino acid metabolic process"/>
    <property type="evidence" value="ECO:0007669"/>
    <property type="project" value="TreeGrafter"/>
</dbReference>
<sequence>MKLGRGGIREIEFFTQINQLIAGGRNPALRSKATLETLDHLVQHNRIKAIERDELAQAYQFLRMIEHRLQMIHDAQTHKIPEQPDDLARIACFCGFTSPDALHSALKNHLDPVSRHYEALLPAGDETEDSGYPNEAALLSLLEELGFANPSDMVQVIDRWQRGRYRALKTARARKLLSHCLKPLLEAFSGTQQPDRALSRFDSFIAQLPAGVQIFSLFQSNPSLFRLVARIMGIAPALAENMARHPHLVDAILDPDFFAPLPDQQALRADLETALKRARDYQDILDIVRRWTDERKFQLGVQALEAICNVRETSLSMTNLADA</sequence>
<evidence type="ECO:0000256" key="3">
    <source>
        <dbReference type="ARBA" id="ARBA00022741"/>
    </source>
</evidence>
<evidence type="ECO:0000256" key="6">
    <source>
        <dbReference type="ARBA" id="ARBA00023268"/>
    </source>
</evidence>
<comment type="caution">
    <text evidence="9">The sequence shown here is derived from an EMBL/GenBank/DDBJ whole genome shotgun (WGS) entry which is preliminary data.</text>
</comment>
<feature type="domain" description="PII-uridylyltransferase/Glutamine-synthetase adenylyltransferase" evidence="8">
    <location>
        <begin position="1"/>
        <end position="121"/>
    </location>
</feature>
<evidence type="ECO:0000256" key="2">
    <source>
        <dbReference type="ARBA" id="ARBA00022695"/>
    </source>
</evidence>
<keyword evidence="1" id="KW-0808">Transferase</keyword>
<dbReference type="PANTHER" id="PTHR30621">
    <property type="entry name" value="GLUTAMINE SYNTHETASE ADENYLYLTRANSFERASE"/>
    <property type="match status" value="1"/>
</dbReference>
<dbReference type="GO" id="GO:0005524">
    <property type="term" value="F:ATP binding"/>
    <property type="evidence" value="ECO:0007669"/>
    <property type="project" value="UniProtKB-KW"/>
</dbReference>
<evidence type="ECO:0000313" key="10">
    <source>
        <dbReference type="Proteomes" id="UP000324996"/>
    </source>
</evidence>
<dbReference type="RefSeq" id="WP_150006761.1">
    <property type="nucleotide sequence ID" value="NZ_BKCN01000002.1"/>
</dbReference>
<feature type="domain" description="Glutamate-ammonia ligase adenylyltransferase repeated" evidence="7">
    <location>
        <begin position="228"/>
        <end position="323"/>
    </location>
</feature>
<dbReference type="AlphaFoldDB" id="A0A5A7N4I0"/>
<dbReference type="EMBL" id="BKCN01000002">
    <property type="protein sequence ID" value="GER02907.1"/>
    <property type="molecule type" value="Genomic_DNA"/>
</dbReference>
<keyword evidence="5" id="KW-0460">Magnesium</keyword>
<dbReference type="InterPro" id="IPR023057">
    <property type="entry name" value="GlnE"/>
</dbReference>
<dbReference type="InterPro" id="IPR005190">
    <property type="entry name" value="GlnE_rpt_dom"/>
</dbReference>
<evidence type="ECO:0000256" key="5">
    <source>
        <dbReference type="ARBA" id="ARBA00022842"/>
    </source>
</evidence>
<dbReference type="GO" id="GO:0005829">
    <property type="term" value="C:cytosol"/>
    <property type="evidence" value="ECO:0007669"/>
    <property type="project" value="TreeGrafter"/>
</dbReference>
<dbReference type="Proteomes" id="UP000324996">
    <property type="component" value="Unassembled WGS sequence"/>
</dbReference>
<reference evidence="9 10" key="1">
    <citation type="submission" date="2019-09" db="EMBL/GenBank/DDBJ databases">
        <title>NBRP : Genome information of microbial organism related human and environment.</title>
        <authorList>
            <person name="Hattori M."/>
            <person name="Oshima K."/>
            <person name="Inaba H."/>
            <person name="Suda W."/>
            <person name="Sakamoto M."/>
            <person name="Iino T."/>
            <person name="Kitahara M."/>
            <person name="Oshida Y."/>
            <person name="Iida T."/>
            <person name="Kudo T."/>
            <person name="Itoh T."/>
            <person name="Ohkuma M."/>
        </authorList>
    </citation>
    <scope>NUCLEOTIDE SEQUENCE [LARGE SCALE GENOMIC DNA]</scope>
    <source>
        <strain evidence="9 10">Q-1</strain>
    </source>
</reference>
<accession>A0A5A7N4I0</accession>
<dbReference type="GO" id="GO:0008882">
    <property type="term" value="F:[glutamate-ammonia-ligase] adenylyltransferase activity"/>
    <property type="evidence" value="ECO:0007669"/>
    <property type="project" value="InterPro"/>
</dbReference>
<protein>
    <recommendedName>
        <fullName evidence="11">PII-uridylyltransferase/Glutamine-synthetase adenylyltransferase domain-containing protein</fullName>
    </recommendedName>
</protein>
<dbReference type="InterPro" id="IPR043519">
    <property type="entry name" value="NT_sf"/>
</dbReference>
<gene>
    <name evidence="9" type="ORF">JCM17846_05890</name>
</gene>
<dbReference type="PANTHER" id="PTHR30621:SF0">
    <property type="entry name" value="BIFUNCTIONAL GLUTAMINE SYNTHETASE ADENYLYLTRANSFERASE_ADENYLYL-REMOVING ENZYME"/>
    <property type="match status" value="1"/>
</dbReference>
<keyword evidence="4" id="KW-0067">ATP-binding</keyword>
<dbReference type="Pfam" id="PF08335">
    <property type="entry name" value="GlnD_UR_UTase"/>
    <property type="match status" value="1"/>
</dbReference>
<keyword evidence="3" id="KW-0547">Nucleotide-binding</keyword>
<dbReference type="Pfam" id="PF03710">
    <property type="entry name" value="GlnE"/>
    <property type="match status" value="1"/>
</dbReference>
<evidence type="ECO:0008006" key="11">
    <source>
        <dbReference type="Google" id="ProtNLM"/>
    </source>
</evidence>
<evidence type="ECO:0000259" key="7">
    <source>
        <dbReference type="Pfam" id="PF03710"/>
    </source>
</evidence>
<keyword evidence="10" id="KW-1185">Reference proteome</keyword>